<reference evidence="3" key="1">
    <citation type="submission" date="2025-08" db="UniProtKB">
        <authorList>
            <consortium name="RefSeq"/>
        </authorList>
    </citation>
    <scope>IDENTIFICATION</scope>
    <source>
        <tissue evidence="3">Thorax and Abdomen</tissue>
    </source>
</reference>
<dbReference type="Proteomes" id="UP000829291">
    <property type="component" value="Chromosome 7"/>
</dbReference>
<protein>
    <submittedName>
        <fullName evidence="3">Uncharacterized protein LOC124295438</fullName>
    </submittedName>
</protein>
<dbReference type="Gene3D" id="1.20.890.10">
    <property type="entry name" value="cAMP-dependent protein kinase regulatory subunit, dimerization-anchoring domain"/>
    <property type="match status" value="1"/>
</dbReference>
<proteinExistence type="predicted"/>
<evidence type="ECO:0000256" key="1">
    <source>
        <dbReference type="SAM" id="MobiDB-lite"/>
    </source>
</evidence>
<feature type="compositionally biased region" description="Basic and acidic residues" evidence="1">
    <location>
        <begin position="69"/>
        <end position="87"/>
    </location>
</feature>
<name>A0ABM3GM88_NEOLC</name>
<dbReference type="InterPro" id="IPR049630">
    <property type="entry name" value="DYDC-like_DD"/>
</dbReference>
<dbReference type="GeneID" id="124295438"/>
<dbReference type="InterPro" id="IPR007858">
    <property type="entry name" value="Dpy-30_motif"/>
</dbReference>
<feature type="region of interest" description="Disordered" evidence="1">
    <location>
        <begin position="65"/>
        <end position="121"/>
    </location>
</feature>
<keyword evidence="2" id="KW-1185">Reference proteome</keyword>
<accession>A0ABM3GM88</accession>
<feature type="region of interest" description="Disordered" evidence="1">
    <location>
        <begin position="1"/>
        <end position="40"/>
    </location>
</feature>
<sequence length="276" mass="31108">MSSLSLLPNVKQADADGDLKNSATVEGGKLRTESKDGKAALLGKVRKTEGDGGLDFSSKLDAYQRYGRKKDDSDATMKRKMKTEWKSRRGKFSGGKSNKHRGYNGEDDDDAGEADGLDADEKGTVESLPSCLSISATGSEEIPLSHDGRWLRRHFKKPLTHALRDIANKKPADPVGYLAFWLRKYRSNEEHWQRKQQFENELRRLRIEPMLQPEEAIEDLEMEYSVGEEGGGNADWNYQNYHPTTPDLHPAETCTKCRFEDGDSMPMLRGIILIVE</sequence>
<gene>
    <name evidence="3" type="primary">LOC124295438</name>
</gene>
<evidence type="ECO:0000313" key="2">
    <source>
        <dbReference type="Proteomes" id="UP000829291"/>
    </source>
</evidence>
<dbReference type="RefSeq" id="XP_046601393.1">
    <property type="nucleotide sequence ID" value="XM_046745437.1"/>
</dbReference>
<dbReference type="Pfam" id="PF05186">
    <property type="entry name" value="Dpy-30"/>
    <property type="match status" value="1"/>
</dbReference>
<evidence type="ECO:0000313" key="3">
    <source>
        <dbReference type="RefSeq" id="XP_046601393.1"/>
    </source>
</evidence>
<feature type="compositionally biased region" description="Acidic residues" evidence="1">
    <location>
        <begin position="105"/>
        <end position="118"/>
    </location>
</feature>
<feature type="compositionally biased region" description="Basic and acidic residues" evidence="1">
    <location>
        <begin position="28"/>
        <end position="38"/>
    </location>
</feature>
<organism evidence="2 3">
    <name type="scientific">Neodiprion lecontei</name>
    <name type="common">Redheaded pine sawfly</name>
    <dbReference type="NCBI Taxonomy" id="441921"/>
    <lineage>
        <taxon>Eukaryota</taxon>
        <taxon>Metazoa</taxon>
        <taxon>Ecdysozoa</taxon>
        <taxon>Arthropoda</taxon>
        <taxon>Hexapoda</taxon>
        <taxon>Insecta</taxon>
        <taxon>Pterygota</taxon>
        <taxon>Neoptera</taxon>
        <taxon>Endopterygota</taxon>
        <taxon>Hymenoptera</taxon>
        <taxon>Tenthredinoidea</taxon>
        <taxon>Diprionidae</taxon>
        <taxon>Diprioninae</taxon>
        <taxon>Neodiprion</taxon>
    </lineage>
</organism>
<dbReference type="CDD" id="cd22966">
    <property type="entry name" value="DD_DYDC-like"/>
    <property type="match status" value="1"/>
</dbReference>